<proteinExistence type="predicted"/>
<dbReference type="Pfam" id="PF07120">
    <property type="entry name" value="DUF1376"/>
    <property type="match status" value="1"/>
</dbReference>
<evidence type="ECO:0000256" key="1">
    <source>
        <dbReference type="SAM" id="MobiDB-lite"/>
    </source>
</evidence>
<gene>
    <name evidence="2" type="ORF">SR858_11210</name>
</gene>
<accession>A0ABZ0Y632</accession>
<organism evidence="2 3">
    <name type="scientific">Duganella zoogloeoides</name>
    <dbReference type="NCBI Taxonomy" id="75659"/>
    <lineage>
        <taxon>Bacteria</taxon>
        <taxon>Pseudomonadati</taxon>
        <taxon>Pseudomonadota</taxon>
        <taxon>Betaproteobacteria</taxon>
        <taxon>Burkholderiales</taxon>
        <taxon>Oxalobacteraceae</taxon>
        <taxon>Telluria group</taxon>
        <taxon>Duganella</taxon>
    </lineage>
</organism>
<sequence length="282" mass="32650">MNYYQHHIGDFRAGTFTMGRLERWLYRDMMDMYYDTEKPLPLDHEMVFYTLGTTDEQERTAVERLLKFKFQKTTEGYVHERCDSEIRAFHDKAEKASAAGKASAASRTTKKPTDVEQGGNVGSTDVQRPSTNHKPLTNNHKNKTLSAQSPDAPRDTGEQGDDEDKERRKQRRSTPEDEACARWLFGRILANNPGHKPPSFEAWSEDVRLMRERDRRTHREICELFSWAQDDEFWKANVLSPSKLREKWDQLTIKRGTPQKGTKHGNFSAQDYRAGVSADGKF</sequence>
<feature type="compositionally biased region" description="Low complexity" evidence="1">
    <location>
        <begin position="97"/>
        <end position="106"/>
    </location>
</feature>
<name>A0ABZ0Y632_9BURK</name>
<dbReference type="Proteomes" id="UP001326110">
    <property type="component" value="Chromosome"/>
</dbReference>
<dbReference type="InterPro" id="IPR010781">
    <property type="entry name" value="DUF1376"/>
</dbReference>
<dbReference type="RefSeq" id="WP_019920873.1">
    <property type="nucleotide sequence ID" value="NZ_CP140152.1"/>
</dbReference>
<evidence type="ECO:0000313" key="2">
    <source>
        <dbReference type="EMBL" id="WQH06866.1"/>
    </source>
</evidence>
<feature type="compositionally biased region" description="Polar residues" evidence="1">
    <location>
        <begin position="122"/>
        <end position="149"/>
    </location>
</feature>
<reference evidence="2 3" key="1">
    <citation type="submission" date="2023-11" db="EMBL/GenBank/DDBJ databases">
        <title>MicrobeMod: A computational toolkit for identifying prokaryotic methylation and restriction-modification with nanopore sequencing.</title>
        <authorList>
            <person name="Crits-Christoph A."/>
            <person name="Kang S.C."/>
            <person name="Lee H."/>
            <person name="Ostrov N."/>
        </authorList>
    </citation>
    <scope>NUCLEOTIDE SEQUENCE [LARGE SCALE GENOMIC DNA]</scope>
    <source>
        <strain evidence="2 3">ATCC 25935</strain>
    </source>
</reference>
<protein>
    <submittedName>
        <fullName evidence="2">YdaU family protein</fullName>
    </submittedName>
</protein>
<dbReference type="EMBL" id="CP140152">
    <property type="protein sequence ID" value="WQH06866.1"/>
    <property type="molecule type" value="Genomic_DNA"/>
</dbReference>
<feature type="region of interest" description="Disordered" evidence="1">
    <location>
        <begin position="97"/>
        <end position="177"/>
    </location>
</feature>
<keyword evidence="3" id="KW-1185">Reference proteome</keyword>
<evidence type="ECO:0000313" key="3">
    <source>
        <dbReference type="Proteomes" id="UP001326110"/>
    </source>
</evidence>
<feature type="region of interest" description="Disordered" evidence="1">
    <location>
        <begin position="256"/>
        <end position="282"/>
    </location>
</feature>